<evidence type="ECO:0000256" key="1">
    <source>
        <dbReference type="ARBA" id="ARBA00022723"/>
    </source>
</evidence>
<proteinExistence type="predicted"/>
<dbReference type="OrthoDB" id="438440at2759"/>
<keyword evidence="3" id="KW-0862">Zinc</keyword>
<protein>
    <submittedName>
        <fullName evidence="6">Class 3 lipase</fullName>
    </submittedName>
</protein>
<dbReference type="EMBL" id="ATMH01003968">
    <property type="protein sequence ID" value="EPY30635.1"/>
    <property type="molecule type" value="Genomic_DNA"/>
</dbReference>
<gene>
    <name evidence="6" type="ORF">STCU_03968</name>
</gene>
<organism evidence="6 7">
    <name type="scientific">Strigomonas culicis</name>
    <dbReference type="NCBI Taxonomy" id="28005"/>
    <lineage>
        <taxon>Eukaryota</taxon>
        <taxon>Discoba</taxon>
        <taxon>Euglenozoa</taxon>
        <taxon>Kinetoplastea</taxon>
        <taxon>Metakinetoplastina</taxon>
        <taxon>Trypanosomatida</taxon>
        <taxon>Trypanosomatidae</taxon>
        <taxon>Strigomonadinae</taxon>
        <taxon>Strigomonas</taxon>
    </lineage>
</organism>
<evidence type="ECO:0000256" key="3">
    <source>
        <dbReference type="ARBA" id="ARBA00022833"/>
    </source>
</evidence>
<reference evidence="6 7" key="1">
    <citation type="journal article" date="2013" name="PLoS ONE">
        <title>Predicting the Proteins of Angomonas deanei, Strigomonas culicis and Their Respective Endosymbionts Reveals New Aspects of the Trypanosomatidae Family.</title>
        <authorList>
            <person name="Motta M.C."/>
            <person name="Martins A.C."/>
            <person name="de Souza S.S."/>
            <person name="Catta-Preta C.M."/>
            <person name="Silva R."/>
            <person name="Klein C.C."/>
            <person name="de Almeida L.G."/>
            <person name="de Lima Cunha O."/>
            <person name="Ciapina L.P."/>
            <person name="Brocchi M."/>
            <person name="Colabardini A.C."/>
            <person name="de Araujo Lima B."/>
            <person name="Machado C.R."/>
            <person name="de Almeida Soares C.M."/>
            <person name="Probst C.M."/>
            <person name="de Menezes C.B."/>
            <person name="Thompson C.E."/>
            <person name="Bartholomeu D.C."/>
            <person name="Gradia D.F."/>
            <person name="Pavoni D.P."/>
            <person name="Grisard E.C."/>
            <person name="Fantinatti-Garboggini F."/>
            <person name="Marchini F.K."/>
            <person name="Rodrigues-Luiz G.F."/>
            <person name="Wagner G."/>
            <person name="Goldman G.H."/>
            <person name="Fietto J.L."/>
            <person name="Elias M.C."/>
            <person name="Goldman M.H."/>
            <person name="Sagot M.F."/>
            <person name="Pereira M."/>
            <person name="Stoco P.H."/>
            <person name="de Mendonca-Neto R.P."/>
            <person name="Teixeira S.M."/>
            <person name="Maciel T.E."/>
            <person name="de Oliveira Mendes T.A."/>
            <person name="Urmenyi T.P."/>
            <person name="de Souza W."/>
            <person name="Schenkman S."/>
            <person name="de Vasconcelos A.T."/>
        </authorList>
    </citation>
    <scope>NUCLEOTIDE SEQUENCE [LARGE SCALE GENOMIC DNA]</scope>
</reference>
<evidence type="ECO:0000256" key="2">
    <source>
        <dbReference type="ARBA" id="ARBA00022771"/>
    </source>
</evidence>
<accession>S9W483</accession>
<keyword evidence="2 4" id="KW-0863">Zinc-finger</keyword>
<feature type="non-terminal residue" evidence="6">
    <location>
        <position position="357"/>
    </location>
</feature>
<evidence type="ECO:0000256" key="4">
    <source>
        <dbReference type="PROSITE-ProRule" id="PRU00091"/>
    </source>
</evidence>
<dbReference type="AlphaFoldDB" id="S9W483"/>
<feature type="domain" description="FYVE-type" evidence="5">
    <location>
        <begin position="60"/>
        <end position="115"/>
    </location>
</feature>
<dbReference type="PROSITE" id="PS50178">
    <property type="entry name" value="ZF_FYVE"/>
    <property type="match status" value="1"/>
</dbReference>
<dbReference type="InterPro" id="IPR011011">
    <property type="entry name" value="Znf_FYVE_PHD"/>
</dbReference>
<dbReference type="GO" id="GO:0008270">
    <property type="term" value="F:zinc ion binding"/>
    <property type="evidence" value="ECO:0007669"/>
    <property type="project" value="UniProtKB-KW"/>
</dbReference>
<dbReference type="CDD" id="cd00065">
    <property type="entry name" value="FYVE_like_SF"/>
    <property type="match status" value="1"/>
</dbReference>
<evidence type="ECO:0000313" key="6">
    <source>
        <dbReference type="EMBL" id="EPY30635.1"/>
    </source>
</evidence>
<dbReference type="Proteomes" id="UP000015354">
    <property type="component" value="Unassembled WGS sequence"/>
</dbReference>
<dbReference type="SUPFAM" id="SSF57903">
    <property type="entry name" value="FYVE/PHD zinc finger"/>
    <property type="match status" value="1"/>
</dbReference>
<name>S9W483_9TRYP</name>
<evidence type="ECO:0000313" key="7">
    <source>
        <dbReference type="Proteomes" id="UP000015354"/>
    </source>
</evidence>
<keyword evidence="1" id="KW-0479">Metal-binding</keyword>
<sequence>MAEEDPSTAPAVRMDEVIGSFRYTHSQPQWRDALRCDGAVAIVRRGRLAPQRVCATCAFAKEGCACRRCGVCGGGVRRGTRHHCRQCWRPVCGGCWTKRRYVHMLGPPLRVCSRCAVPWALANLCKREERGLLWGLYALRRAGEMPCLCIAPGCATLTYNARCDACGLPTVMTQPHVERLVRAGGATPAQLDQVRLLDGLQLSLRTAAAAAYGDAEVERTFRGCFKHYEEADAFRGVAGTREAQHILLSMVAAATAYEYGSAPSISLALSDVPYARLLRMHSSQPRYTIMEAPGRVKFIAFAGTHNWRTRWVDLHFAQTTLTEWRDVVEATTCGGDGGAPLPVHGGVRKVWEYKVHR</sequence>
<dbReference type="InterPro" id="IPR017455">
    <property type="entry name" value="Znf_FYVE-rel"/>
</dbReference>
<keyword evidence="7" id="KW-1185">Reference proteome</keyword>
<comment type="caution">
    <text evidence="6">The sequence shown here is derived from an EMBL/GenBank/DDBJ whole genome shotgun (WGS) entry which is preliminary data.</text>
</comment>
<evidence type="ECO:0000259" key="5">
    <source>
        <dbReference type="PROSITE" id="PS50178"/>
    </source>
</evidence>